<protein>
    <submittedName>
        <fullName evidence="3">Uncharacterized protein</fullName>
    </submittedName>
</protein>
<organism evidence="3">
    <name type="scientific">uncultured Caudovirales phage</name>
    <dbReference type="NCBI Taxonomy" id="2100421"/>
    <lineage>
        <taxon>Viruses</taxon>
        <taxon>Duplodnaviria</taxon>
        <taxon>Heunggongvirae</taxon>
        <taxon>Uroviricota</taxon>
        <taxon>Caudoviricetes</taxon>
        <taxon>Peduoviridae</taxon>
        <taxon>Maltschvirus</taxon>
        <taxon>Maltschvirus maltsch</taxon>
    </lineage>
</organism>
<gene>
    <name evidence="2" type="ORF">UFOVP1381_48</name>
    <name evidence="3" type="ORF">UFOVP1476_21</name>
    <name evidence="1" type="ORF">UFOVP944_25</name>
</gene>
<reference evidence="3" key="1">
    <citation type="submission" date="2020-05" db="EMBL/GenBank/DDBJ databases">
        <authorList>
            <person name="Chiriac C."/>
            <person name="Salcher M."/>
            <person name="Ghai R."/>
            <person name="Kavagutti S V."/>
        </authorList>
    </citation>
    <scope>NUCLEOTIDE SEQUENCE</scope>
</reference>
<proteinExistence type="predicted"/>
<evidence type="ECO:0000313" key="3">
    <source>
        <dbReference type="EMBL" id="CAB4216009.1"/>
    </source>
</evidence>
<evidence type="ECO:0000313" key="1">
    <source>
        <dbReference type="EMBL" id="CAB4173046.1"/>
    </source>
</evidence>
<accession>A0A6J5SN61</accession>
<dbReference type="EMBL" id="LR797328">
    <property type="protein sequence ID" value="CAB4203378.1"/>
    <property type="molecule type" value="Genomic_DNA"/>
</dbReference>
<evidence type="ECO:0000313" key="2">
    <source>
        <dbReference type="EMBL" id="CAB4203378.1"/>
    </source>
</evidence>
<dbReference type="EMBL" id="LR797437">
    <property type="protein sequence ID" value="CAB4216009.1"/>
    <property type="molecule type" value="Genomic_DNA"/>
</dbReference>
<name>A0A6J5SN61_9CAUD</name>
<dbReference type="EMBL" id="LR796890">
    <property type="protein sequence ID" value="CAB4173046.1"/>
    <property type="molecule type" value="Genomic_DNA"/>
</dbReference>
<sequence>MSAVEKLLKSVGDDLAAGQIGAARRKLERAAADETALGALAAGLLSDLDGELASAQLSVNEFVGDAQ</sequence>